<name>A0A8S5PRH5_9CAUD</name>
<sequence length="191" mass="22843">MRLYKLLKDLPTVKAGAIFKEKIKIDGTRVLKACESGRKHSILVREIDNFDEWFEPTDSINWKPKHGDEYFWIDECGSILPGTFYRDSLYDQQRLTFGNVYRTEKEAEQASERKLAEVRLRRTSNFEPDWSNNDQNKWTVYYNHNDKELLVEATAFLQYPSAIYFDTYDSIKKSIEENREDWLKYLGIKEW</sequence>
<protein>
    <submittedName>
        <fullName evidence="1">Uncharacterized protein</fullName>
    </submittedName>
</protein>
<organism evidence="1">
    <name type="scientific">Siphoviridae sp. cta8k49</name>
    <dbReference type="NCBI Taxonomy" id="2825562"/>
    <lineage>
        <taxon>Viruses</taxon>
        <taxon>Duplodnaviria</taxon>
        <taxon>Heunggongvirae</taxon>
        <taxon>Uroviricota</taxon>
        <taxon>Caudoviricetes</taxon>
    </lineage>
</organism>
<accession>A0A8S5PRH5</accession>
<evidence type="ECO:0000313" key="1">
    <source>
        <dbReference type="EMBL" id="DAE09376.1"/>
    </source>
</evidence>
<proteinExistence type="predicted"/>
<dbReference type="EMBL" id="BK015487">
    <property type="protein sequence ID" value="DAE09376.1"/>
    <property type="molecule type" value="Genomic_DNA"/>
</dbReference>
<reference evidence="1" key="1">
    <citation type="journal article" date="2021" name="Proc. Natl. Acad. Sci. U.S.A.">
        <title>A Catalog of Tens of Thousands of Viruses from Human Metagenomes Reveals Hidden Associations with Chronic Diseases.</title>
        <authorList>
            <person name="Tisza M.J."/>
            <person name="Buck C.B."/>
        </authorList>
    </citation>
    <scope>NUCLEOTIDE SEQUENCE</scope>
    <source>
        <strain evidence="1">Cta8k49</strain>
    </source>
</reference>